<dbReference type="Gene3D" id="3.40.50.2000">
    <property type="entry name" value="Glycogen Phosphorylase B"/>
    <property type="match status" value="1"/>
</dbReference>
<dbReference type="Pfam" id="PF13692">
    <property type="entry name" value="Glyco_trans_1_4"/>
    <property type="match status" value="1"/>
</dbReference>
<dbReference type="EMBL" id="BARW01034532">
    <property type="protein sequence ID" value="GAJ07418.1"/>
    <property type="molecule type" value="Genomic_DNA"/>
</dbReference>
<feature type="non-terminal residue" evidence="1">
    <location>
        <position position="1"/>
    </location>
</feature>
<reference evidence="1" key="1">
    <citation type="journal article" date="2014" name="Front. Microbiol.">
        <title>High frequency of phylogenetically diverse reductive dehalogenase-homologous genes in deep subseafloor sedimentary metagenomes.</title>
        <authorList>
            <person name="Kawai M."/>
            <person name="Futagami T."/>
            <person name="Toyoda A."/>
            <person name="Takaki Y."/>
            <person name="Nishi S."/>
            <person name="Hori S."/>
            <person name="Arai W."/>
            <person name="Tsubouchi T."/>
            <person name="Morono Y."/>
            <person name="Uchiyama I."/>
            <person name="Ito T."/>
            <person name="Fujiyama A."/>
            <person name="Inagaki F."/>
            <person name="Takami H."/>
        </authorList>
    </citation>
    <scope>NUCLEOTIDE SEQUENCE</scope>
    <source>
        <strain evidence="1">Expedition CK06-06</strain>
    </source>
</reference>
<feature type="non-terminal residue" evidence="1">
    <location>
        <position position="231"/>
    </location>
</feature>
<evidence type="ECO:0000313" key="1">
    <source>
        <dbReference type="EMBL" id="GAJ07418.1"/>
    </source>
</evidence>
<protein>
    <recommendedName>
        <fullName evidence="2">Glycosyl transferase family 1 domain-containing protein</fullName>
    </recommendedName>
</protein>
<evidence type="ECO:0008006" key="2">
    <source>
        <dbReference type="Google" id="ProtNLM"/>
    </source>
</evidence>
<name>X1TQ03_9ZZZZ</name>
<proteinExistence type="predicted"/>
<dbReference type="AlphaFoldDB" id="X1TQ03"/>
<accession>X1TQ03</accession>
<sequence length="231" mass="26164">GSLDYSSEVPGKNFWLSRKQYLLSKLIGRNYGLSEFIRRTDISVHTTIYPGGGYQENFLNQAIEGLKFIGSHPNVKSVFTNLSLVEEIIPRAHWVAGISNVDFYKYAPRAESDRIQLLFVSHHRREKGFSYLAKTFNLLDPAKYHLHIAGDWKNELHLIEHNNYTYYGMLSPTELRGVYYKCHIVVTPGYTDDAPPSGFVTIDGFPTGAAVDAMSTGCCLISTNIRKDYRA</sequence>
<comment type="caution">
    <text evidence="1">The sequence shown here is derived from an EMBL/GenBank/DDBJ whole genome shotgun (WGS) entry which is preliminary data.</text>
</comment>
<dbReference type="SUPFAM" id="SSF53756">
    <property type="entry name" value="UDP-Glycosyltransferase/glycogen phosphorylase"/>
    <property type="match status" value="1"/>
</dbReference>
<organism evidence="1">
    <name type="scientific">marine sediment metagenome</name>
    <dbReference type="NCBI Taxonomy" id="412755"/>
    <lineage>
        <taxon>unclassified sequences</taxon>
        <taxon>metagenomes</taxon>
        <taxon>ecological metagenomes</taxon>
    </lineage>
</organism>
<gene>
    <name evidence="1" type="ORF">S12H4_54097</name>
</gene>